<dbReference type="Gramene" id="ERM98780">
    <property type="protein sequence ID" value="ERM98780"/>
    <property type="gene ID" value="AMTR_s00093p00039110"/>
</dbReference>
<evidence type="ECO:0000313" key="3">
    <source>
        <dbReference type="Proteomes" id="UP000017836"/>
    </source>
</evidence>
<proteinExistence type="predicted"/>
<sequence>MSKGTLSLQNLRHGIKNLKCWSLQILEEFSLQKSLSQPQDVQMTPNKETKRGDFSSPKSMAVIRDEEEYPAQKTIHLEGEYEDFDTWIKDQPSYTLIDGIITSLTKHGRNRANSIQS</sequence>
<accession>W1NU53</accession>
<keyword evidence="3" id="KW-1185">Reference proteome</keyword>
<dbReference type="HOGENOM" id="CLU_2088103_0_0_1"/>
<protein>
    <submittedName>
        <fullName evidence="2">Uncharacterized protein</fullName>
    </submittedName>
</protein>
<reference evidence="3" key="1">
    <citation type="journal article" date="2013" name="Science">
        <title>The Amborella genome and the evolution of flowering plants.</title>
        <authorList>
            <consortium name="Amborella Genome Project"/>
        </authorList>
    </citation>
    <scope>NUCLEOTIDE SEQUENCE [LARGE SCALE GENOMIC DNA]</scope>
</reference>
<feature type="region of interest" description="Disordered" evidence="1">
    <location>
        <begin position="36"/>
        <end position="57"/>
    </location>
</feature>
<evidence type="ECO:0000313" key="2">
    <source>
        <dbReference type="EMBL" id="ERM98780.1"/>
    </source>
</evidence>
<dbReference type="EMBL" id="KI395256">
    <property type="protein sequence ID" value="ERM98780.1"/>
    <property type="molecule type" value="Genomic_DNA"/>
</dbReference>
<gene>
    <name evidence="2" type="ORF">AMTR_s00093p00039110</name>
</gene>
<organism evidence="2 3">
    <name type="scientific">Amborella trichopoda</name>
    <dbReference type="NCBI Taxonomy" id="13333"/>
    <lineage>
        <taxon>Eukaryota</taxon>
        <taxon>Viridiplantae</taxon>
        <taxon>Streptophyta</taxon>
        <taxon>Embryophyta</taxon>
        <taxon>Tracheophyta</taxon>
        <taxon>Spermatophyta</taxon>
        <taxon>Magnoliopsida</taxon>
        <taxon>Amborellales</taxon>
        <taxon>Amborellaceae</taxon>
        <taxon>Amborella</taxon>
    </lineage>
</organism>
<feature type="compositionally biased region" description="Polar residues" evidence="1">
    <location>
        <begin position="36"/>
        <end position="46"/>
    </location>
</feature>
<name>W1NU53_AMBTC</name>
<dbReference type="AlphaFoldDB" id="W1NU53"/>
<evidence type="ECO:0000256" key="1">
    <source>
        <dbReference type="SAM" id="MobiDB-lite"/>
    </source>
</evidence>
<dbReference type="Proteomes" id="UP000017836">
    <property type="component" value="Unassembled WGS sequence"/>
</dbReference>